<organism evidence="1 2">
    <name type="scientific">Caproicibacter fermentans</name>
    <dbReference type="NCBI Taxonomy" id="2576756"/>
    <lineage>
        <taxon>Bacteria</taxon>
        <taxon>Bacillati</taxon>
        <taxon>Bacillota</taxon>
        <taxon>Clostridia</taxon>
        <taxon>Eubacteriales</taxon>
        <taxon>Acutalibacteraceae</taxon>
        <taxon>Caproicibacter</taxon>
    </lineage>
</organism>
<evidence type="ECO:0000313" key="1">
    <source>
        <dbReference type="EMBL" id="QNK42540.1"/>
    </source>
</evidence>
<sequence length="65" mass="7558">MFRLLDLHCHSCGKQINTWDQRCSKALKYKFPVCESCICKEYDLTADGLRDTMKEHFGMIPCQGI</sequence>
<proteinExistence type="predicted"/>
<evidence type="ECO:0000313" key="2">
    <source>
        <dbReference type="Proteomes" id="UP000515909"/>
    </source>
</evidence>
<name>A0A7G8TFZ9_9FIRM</name>
<protein>
    <submittedName>
        <fullName evidence="1">Uncharacterized protein</fullName>
    </submittedName>
</protein>
<accession>A0A7G8TFZ9</accession>
<reference evidence="1 2" key="1">
    <citation type="submission" date="2020-08" db="EMBL/GenBank/DDBJ databases">
        <title>The isolate Caproiciproducens sp. 7D4C2 produces n-caproate at mildly acidic conditions from hexoses: genome and rBOX comparison with related strains and chain-elongating bacteria.</title>
        <authorList>
            <person name="Esquivel-Elizondo S."/>
            <person name="Bagci C."/>
            <person name="Temovska M."/>
            <person name="Jeon B.S."/>
            <person name="Bessarab I."/>
            <person name="Williams R.B.H."/>
            <person name="Huson D.H."/>
            <person name="Angenent L.T."/>
        </authorList>
    </citation>
    <scope>NUCLEOTIDE SEQUENCE [LARGE SCALE GENOMIC DNA]</scope>
    <source>
        <strain evidence="1 2">7D4C2</strain>
    </source>
</reference>
<dbReference type="Proteomes" id="UP000515909">
    <property type="component" value="Chromosome"/>
</dbReference>
<gene>
    <name evidence="1" type="ORF">HCR03_06310</name>
</gene>
<dbReference type="KEGG" id="cfem:HCR03_06310"/>
<dbReference type="AlphaFoldDB" id="A0A7G8TFZ9"/>
<dbReference type="EMBL" id="CP060286">
    <property type="protein sequence ID" value="QNK42540.1"/>
    <property type="molecule type" value="Genomic_DNA"/>
</dbReference>